<reference evidence="1 2" key="1">
    <citation type="submission" date="2019-02" db="EMBL/GenBank/DDBJ databases">
        <authorList>
            <person name="Li Y."/>
        </authorList>
    </citation>
    <scope>NUCLEOTIDE SEQUENCE [LARGE SCALE GENOMIC DNA]</scope>
    <source>
        <strain evidence="1 2">3-7</strain>
    </source>
</reference>
<dbReference type="Proteomes" id="UP000292085">
    <property type="component" value="Unassembled WGS sequence"/>
</dbReference>
<gene>
    <name evidence="1" type="ORF">EWE75_11185</name>
</gene>
<proteinExistence type="predicted"/>
<organism evidence="1 2">
    <name type="scientific">Sphingomonas populi</name>
    <dbReference type="NCBI Taxonomy" id="2484750"/>
    <lineage>
        <taxon>Bacteria</taxon>
        <taxon>Pseudomonadati</taxon>
        <taxon>Pseudomonadota</taxon>
        <taxon>Alphaproteobacteria</taxon>
        <taxon>Sphingomonadales</taxon>
        <taxon>Sphingomonadaceae</taxon>
        <taxon>Sphingomonas</taxon>
    </lineage>
</organism>
<dbReference type="RefSeq" id="WP_130157427.1">
    <property type="nucleotide sequence ID" value="NZ_SGIS01000015.1"/>
</dbReference>
<accession>A0A4V2DDA6</accession>
<protein>
    <submittedName>
        <fullName evidence="1">Uncharacterized protein</fullName>
    </submittedName>
</protein>
<evidence type="ECO:0000313" key="2">
    <source>
        <dbReference type="Proteomes" id="UP000292085"/>
    </source>
</evidence>
<keyword evidence="2" id="KW-1185">Reference proteome</keyword>
<comment type="caution">
    <text evidence="1">The sequence shown here is derived from an EMBL/GenBank/DDBJ whole genome shotgun (WGS) entry which is preliminary data.</text>
</comment>
<dbReference type="AlphaFoldDB" id="A0A4V2DDA6"/>
<name>A0A4V2DDA6_9SPHN</name>
<sequence>MNAGDLIFTACHFDDDHQPNDFYTDFDDPRAEEFRLCAALSLPLGYDAGLMLPFPMHASLEFRQQCEWDNAGILELETELRASLMNIRDAERRVVILPLPECVGGPSYQLRADPVPFDLQRQIYNAIDLKDHLVVRGLGAYLRSQMLINGTTFRAEGLYTLFVSLDATFALTLRHLKASGNNNPTAPDAQAFIEDAFGNEPSGMRYFEEFYEDRIKALHPESRFGTFPYPPLSISEGYQLSRALRDVWRYLLTGSTIGA</sequence>
<evidence type="ECO:0000313" key="1">
    <source>
        <dbReference type="EMBL" id="RZF64318.1"/>
    </source>
</evidence>
<dbReference type="OrthoDB" id="8479047at2"/>
<dbReference type="EMBL" id="SGIS01000015">
    <property type="protein sequence ID" value="RZF64318.1"/>
    <property type="molecule type" value="Genomic_DNA"/>
</dbReference>